<gene>
    <name evidence="8" type="ORF">ENV67_02990</name>
</gene>
<evidence type="ECO:0000256" key="2">
    <source>
        <dbReference type="ARBA" id="ARBA00005262"/>
    </source>
</evidence>
<dbReference type="InterPro" id="IPR052518">
    <property type="entry name" value="CHR_Transporter"/>
</dbReference>
<feature type="transmembrane region" description="Helical" evidence="7">
    <location>
        <begin position="117"/>
        <end position="137"/>
    </location>
</feature>
<feature type="transmembrane region" description="Helical" evidence="7">
    <location>
        <begin position="54"/>
        <end position="73"/>
    </location>
</feature>
<keyword evidence="3" id="KW-1003">Cell membrane</keyword>
<evidence type="ECO:0000256" key="7">
    <source>
        <dbReference type="SAM" id="Phobius"/>
    </source>
</evidence>
<dbReference type="GO" id="GO:0015109">
    <property type="term" value="F:chromate transmembrane transporter activity"/>
    <property type="evidence" value="ECO:0007669"/>
    <property type="project" value="InterPro"/>
</dbReference>
<evidence type="ECO:0000256" key="3">
    <source>
        <dbReference type="ARBA" id="ARBA00022475"/>
    </source>
</evidence>
<reference evidence="8" key="1">
    <citation type="journal article" date="2020" name="mSystems">
        <title>Genome- and Community-Level Interaction Insights into Carbon Utilization and Element Cycling Functions of Hydrothermarchaeota in Hydrothermal Sediment.</title>
        <authorList>
            <person name="Zhou Z."/>
            <person name="Liu Y."/>
            <person name="Xu W."/>
            <person name="Pan J."/>
            <person name="Luo Z.H."/>
            <person name="Li M."/>
        </authorList>
    </citation>
    <scope>NUCLEOTIDE SEQUENCE [LARGE SCALE GENOMIC DNA]</scope>
    <source>
        <strain evidence="8">SpSt-780</strain>
    </source>
</reference>
<keyword evidence="6 7" id="KW-0472">Membrane</keyword>
<protein>
    <submittedName>
        <fullName evidence="8">Chromate transporter</fullName>
    </submittedName>
</protein>
<name>A0A7C4U9T0_UNCW3</name>
<evidence type="ECO:0000313" key="8">
    <source>
        <dbReference type="EMBL" id="HGW91491.1"/>
    </source>
</evidence>
<accession>A0A7C4U9T0</accession>
<dbReference type="PANTHER" id="PTHR43663">
    <property type="entry name" value="CHROMATE TRANSPORT PROTEIN-RELATED"/>
    <property type="match status" value="1"/>
</dbReference>
<feature type="transmembrane region" description="Helical" evidence="7">
    <location>
        <begin position="12"/>
        <end position="34"/>
    </location>
</feature>
<keyword evidence="4 7" id="KW-0812">Transmembrane</keyword>
<evidence type="ECO:0000256" key="6">
    <source>
        <dbReference type="ARBA" id="ARBA00023136"/>
    </source>
</evidence>
<keyword evidence="5 7" id="KW-1133">Transmembrane helix</keyword>
<comment type="subcellular location">
    <subcellularLocation>
        <location evidence="1">Cell membrane</location>
        <topology evidence="1">Multi-pass membrane protein</topology>
    </subcellularLocation>
</comment>
<feature type="transmembrane region" description="Helical" evidence="7">
    <location>
        <begin position="80"/>
        <end position="105"/>
    </location>
</feature>
<dbReference type="GO" id="GO:0005886">
    <property type="term" value="C:plasma membrane"/>
    <property type="evidence" value="ECO:0007669"/>
    <property type="project" value="UniProtKB-SubCell"/>
</dbReference>
<evidence type="ECO:0000256" key="5">
    <source>
        <dbReference type="ARBA" id="ARBA00022989"/>
    </source>
</evidence>
<dbReference type="InterPro" id="IPR003370">
    <property type="entry name" value="Chromate_transpt"/>
</dbReference>
<evidence type="ECO:0000256" key="1">
    <source>
        <dbReference type="ARBA" id="ARBA00004651"/>
    </source>
</evidence>
<dbReference type="AlphaFoldDB" id="A0A7C4U9T0"/>
<evidence type="ECO:0000256" key="4">
    <source>
        <dbReference type="ARBA" id="ARBA00022692"/>
    </source>
</evidence>
<comment type="similarity">
    <text evidence="2">Belongs to the chromate ion transporter (CHR) (TC 2.A.51) family.</text>
</comment>
<dbReference type="Pfam" id="PF02417">
    <property type="entry name" value="Chromate_transp"/>
    <property type="match status" value="1"/>
</dbReference>
<feature type="transmembrane region" description="Helical" evidence="7">
    <location>
        <begin position="149"/>
        <end position="178"/>
    </location>
</feature>
<organism evidence="8">
    <name type="scientific">candidate division WOR-3 bacterium</name>
    <dbReference type="NCBI Taxonomy" id="2052148"/>
    <lineage>
        <taxon>Bacteria</taxon>
        <taxon>Bacteria division WOR-3</taxon>
    </lineage>
</organism>
<dbReference type="EMBL" id="DTHG01000037">
    <property type="protein sequence ID" value="HGW91491.1"/>
    <property type="molecule type" value="Genomic_DNA"/>
</dbReference>
<dbReference type="PANTHER" id="PTHR43663:SF1">
    <property type="entry name" value="CHROMATE TRANSPORTER"/>
    <property type="match status" value="1"/>
</dbReference>
<comment type="caution">
    <text evidence="8">The sequence shown here is derived from an EMBL/GenBank/DDBJ whole genome shotgun (WGS) entry which is preliminary data.</text>
</comment>
<proteinExistence type="inferred from homology"/>
<sequence>MKSKKTLKAILEIFSIFFYTAIFTFGGGVAMLPVLEKIMVEKKKYLEEKEFLEFFSLTQILPGSIMCNMAVFVGYRIAKFLGALVCVIAITIPPLTIITLIAIFYGRLIEYPIVKKIMLGILAGVVGEVSGIILNMFKRTKFNNFKIFLLLFSFFLMFVFRLNPIYVVIIGALSGILLGKED</sequence>